<evidence type="ECO:0008006" key="5">
    <source>
        <dbReference type="Google" id="ProtNLM"/>
    </source>
</evidence>
<dbReference type="Proteomes" id="UP000822688">
    <property type="component" value="Chromosome 2"/>
</dbReference>
<protein>
    <recommendedName>
        <fullName evidence="5">Secreted protein</fullName>
    </recommendedName>
</protein>
<keyword evidence="2" id="KW-0732">Signal</keyword>
<feature type="compositionally biased region" description="Polar residues" evidence="1">
    <location>
        <begin position="75"/>
        <end position="91"/>
    </location>
</feature>
<evidence type="ECO:0000313" key="3">
    <source>
        <dbReference type="EMBL" id="KAG0587610.1"/>
    </source>
</evidence>
<reference evidence="3" key="1">
    <citation type="submission" date="2020-06" db="EMBL/GenBank/DDBJ databases">
        <title>WGS assembly of Ceratodon purpureus strain R40.</title>
        <authorList>
            <person name="Carey S.B."/>
            <person name="Jenkins J."/>
            <person name="Shu S."/>
            <person name="Lovell J.T."/>
            <person name="Sreedasyam A."/>
            <person name="Maumus F."/>
            <person name="Tiley G.P."/>
            <person name="Fernandez-Pozo N."/>
            <person name="Barry K."/>
            <person name="Chen C."/>
            <person name="Wang M."/>
            <person name="Lipzen A."/>
            <person name="Daum C."/>
            <person name="Saski C.A."/>
            <person name="Payton A.C."/>
            <person name="Mcbreen J.C."/>
            <person name="Conrad R.E."/>
            <person name="Kollar L.M."/>
            <person name="Olsson S."/>
            <person name="Huttunen S."/>
            <person name="Landis J.B."/>
            <person name="Wickett N.J."/>
            <person name="Johnson M.G."/>
            <person name="Rensing S.A."/>
            <person name="Grimwood J."/>
            <person name="Schmutz J."/>
            <person name="Mcdaniel S.F."/>
        </authorList>
    </citation>
    <scope>NUCLEOTIDE SEQUENCE</scope>
    <source>
        <strain evidence="3">R40</strain>
    </source>
</reference>
<evidence type="ECO:0000313" key="4">
    <source>
        <dbReference type="Proteomes" id="UP000822688"/>
    </source>
</evidence>
<accession>A0A8T0IV57</accession>
<comment type="caution">
    <text evidence="3">The sequence shown here is derived from an EMBL/GenBank/DDBJ whole genome shotgun (WGS) entry which is preliminary data.</text>
</comment>
<evidence type="ECO:0000256" key="1">
    <source>
        <dbReference type="SAM" id="MobiDB-lite"/>
    </source>
</evidence>
<sequence length="118" mass="12965">MRCCHGCHRWWGERWSALALALALSLASSFLAASASADDAPVTSLRLLHRTGHHTTTSPSHHITQQHTHKHTQHNNSRNTPQEQDTTTEQSTAHDLRTTVAMFGAVAGITSTPQRNPL</sequence>
<evidence type="ECO:0000256" key="2">
    <source>
        <dbReference type="SAM" id="SignalP"/>
    </source>
</evidence>
<feature type="signal peptide" evidence="2">
    <location>
        <begin position="1"/>
        <end position="27"/>
    </location>
</feature>
<feature type="region of interest" description="Disordered" evidence="1">
    <location>
        <begin position="48"/>
        <end position="97"/>
    </location>
</feature>
<dbReference type="EMBL" id="CM026422">
    <property type="protein sequence ID" value="KAG0587610.1"/>
    <property type="molecule type" value="Genomic_DNA"/>
</dbReference>
<feature type="chain" id="PRO_5035842365" description="Secreted protein" evidence="2">
    <location>
        <begin position="28"/>
        <end position="118"/>
    </location>
</feature>
<feature type="compositionally biased region" description="Low complexity" evidence="1">
    <location>
        <begin position="54"/>
        <end position="66"/>
    </location>
</feature>
<organism evidence="3 4">
    <name type="scientific">Ceratodon purpureus</name>
    <name type="common">Fire moss</name>
    <name type="synonym">Dicranum purpureum</name>
    <dbReference type="NCBI Taxonomy" id="3225"/>
    <lineage>
        <taxon>Eukaryota</taxon>
        <taxon>Viridiplantae</taxon>
        <taxon>Streptophyta</taxon>
        <taxon>Embryophyta</taxon>
        <taxon>Bryophyta</taxon>
        <taxon>Bryophytina</taxon>
        <taxon>Bryopsida</taxon>
        <taxon>Dicranidae</taxon>
        <taxon>Pseudoditrichales</taxon>
        <taxon>Ditrichaceae</taxon>
        <taxon>Ceratodon</taxon>
    </lineage>
</organism>
<keyword evidence="4" id="KW-1185">Reference proteome</keyword>
<gene>
    <name evidence="3" type="ORF">KC19_2G177500</name>
</gene>
<name>A0A8T0IV57_CERPU</name>
<dbReference type="AlphaFoldDB" id="A0A8T0IV57"/>
<proteinExistence type="predicted"/>